<feature type="compositionally biased region" description="Basic and acidic residues" evidence="1">
    <location>
        <begin position="387"/>
        <end position="397"/>
    </location>
</feature>
<organism evidence="2 3">
    <name type="scientific">Thelonectria olida</name>
    <dbReference type="NCBI Taxonomy" id="1576542"/>
    <lineage>
        <taxon>Eukaryota</taxon>
        <taxon>Fungi</taxon>
        <taxon>Dikarya</taxon>
        <taxon>Ascomycota</taxon>
        <taxon>Pezizomycotina</taxon>
        <taxon>Sordariomycetes</taxon>
        <taxon>Hypocreomycetidae</taxon>
        <taxon>Hypocreales</taxon>
        <taxon>Nectriaceae</taxon>
        <taxon>Thelonectria</taxon>
    </lineage>
</organism>
<gene>
    <name evidence="2" type="ORF">B0T10DRAFT_561743</name>
</gene>
<feature type="compositionally biased region" description="Basic and acidic residues" evidence="1">
    <location>
        <begin position="412"/>
        <end position="423"/>
    </location>
</feature>
<feature type="compositionally biased region" description="Low complexity" evidence="1">
    <location>
        <begin position="500"/>
        <end position="518"/>
    </location>
</feature>
<feature type="region of interest" description="Disordered" evidence="1">
    <location>
        <begin position="314"/>
        <end position="340"/>
    </location>
</feature>
<proteinExistence type="predicted"/>
<evidence type="ECO:0000256" key="1">
    <source>
        <dbReference type="SAM" id="MobiDB-lite"/>
    </source>
</evidence>
<evidence type="ECO:0000313" key="3">
    <source>
        <dbReference type="Proteomes" id="UP000777438"/>
    </source>
</evidence>
<dbReference type="OrthoDB" id="2019572at2759"/>
<comment type="caution">
    <text evidence="2">The sequence shown here is derived from an EMBL/GenBank/DDBJ whole genome shotgun (WGS) entry which is preliminary data.</text>
</comment>
<feature type="compositionally biased region" description="Basic and acidic residues" evidence="1">
    <location>
        <begin position="433"/>
        <end position="445"/>
    </location>
</feature>
<feature type="compositionally biased region" description="Low complexity" evidence="1">
    <location>
        <begin position="101"/>
        <end position="123"/>
    </location>
</feature>
<protein>
    <submittedName>
        <fullName evidence="2">Uncharacterized protein</fullName>
    </submittedName>
</protein>
<evidence type="ECO:0000313" key="2">
    <source>
        <dbReference type="EMBL" id="KAH6889272.1"/>
    </source>
</evidence>
<feature type="region of interest" description="Disordered" evidence="1">
    <location>
        <begin position="101"/>
        <end position="127"/>
    </location>
</feature>
<feature type="region of interest" description="Disordered" evidence="1">
    <location>
        <begin position="378"/>
        <end position="528"/>
    </location>
</feature>
<keyword evidence="3" id="KW-1185">Reference proteome</keyword>
<sequence>MTTVKCISLAAGRRFVGLFDRSCYVSDTLDSTTLVRNGRCDRPCPGDIGLFCGGIIDLGDNTPGRRSEPDQRISRRDAPPNILLTLYGLAVLEPEISSEAALSTQTAESSSESISEPPSETATLSASSGTAVIPALGSTVMLGPNSAVSVSPTAVVEEDVNNPPATDLVTRLTTFTQPGGVVVVSEIVTRAEVAIAARETFVTTLVYTTVDPHDPSYLTVTEFCATLEYDPCHCEHQTFPTAEMTTIEAACFACGELGESTVTLTVPVGAITTAGMKGSSSDEGDYWAQHGSEAASRWRAPSLDIVAATDAGAHAEPTGYPAGQAPTIAAGSDGDDQVRASGYEGTYTAYNHASASGYEGTSAGYHQASQSEHEGIYVGNDEANGTDGHDQLSETGHEGASSGGHKVNGADGQDHSSESEHQETYPGDDEGNGVDRHDQSSETAHEGTVAVGGSASWSGLTAETNRAGSEADQEESTGESGPGSDSWSAPAAEATKAGDSAEQSGSASVAGAGATNGAPNSEPSGATDDLKVASISTANMPLSTPGSPIEVTAASPRKGMDRSVVILSYLVGLYFVL</sequence>
<dbReference type="AlphaFoldDB" id="A0A9P8W6H7"/>
<feature type="compositionally biased region" description="Polar residues" evidence="1">
    <location>
        <begin position="455"/>
        <end position="467"/>
    </location>
</feature>
<reference evidence="2 3" key="1">
    <citation type="journal article" date="2021" name="Nat. Commun.">
        <title>Genetic determinants of endophytism in the Arabidopsis root mycobiome.</title>
        <authorList>
            <person name="Mesny F."/>
            <person name="Miyauchi S."/>
            <person name="Thiergart T."/>
            <person name="Pickel B."/>
            <person name="Atanasova L."/>
            <person name="Karlsson M."/>
            <person name="Huettel B."/>
            <person name="Barry K.W."/>
            <person name="Haridas S."/>
            <person name="Chen C."/>
            <person name="Bauer D."/>
            <person name="Andreopoulos W."/>
            <person name="Pangilinan J."/>
            <person name="LaButti K."/>
            <person name="Riley R."/>
            <person name="Lipzen A."/>
            <person name="Clum A."/>
            <person name="Drula E."/>
            <person name="Henrissat B."/>
            <person name="Kohler A."/>
            <person name="Grigoriev I.V."/>
            <person name="Martin F.M."/>
            <person name="Hacquard S."/>
        </authorList>
    </citation>
    <scope>NUCLEOTIDE SEQUENCE [LARGE SCALE GENOMIC DNA]</scope>
    <source>
        <strain evidence="2 3">MPI-CAGE-CH-0241</strain>
    </source>
</reference>
<name>A0A9P8W6H7_9HYPO</name>
<dbReference type="Proteomes" id="UP000777438">
    <property type="component" value="Unassembled WGS sequence"/>
</dbReference>
<dbReference type="EMBL" id="JAGPYM010000011">
    <property type="protein sequence ID" value="KAH6889272.1"/>
    <property type="molecule type" value="Genomic_DNA"/>
</dbReference>
<accession>A0A9P8W6H7</accession>